<dbReference type="InterPro" id="IPR058698">
    <property type="entry name" value="CUB_metazoa"/>
</dbReference>
<dbReference type="AlphaFoldDB" id="A0A553PU27"/>
<dbReference type="EMBL" id="VCGU01000001">
    <property type="protein sequence ID" value="TRY81182.1"/>
    <property type="molecule type" value="Genomic_DNA"/>
</dbReference>
<dbReference type="Proteomes" id="UP000318571">
    <property type="component" value="Chromosome 12"/>
</dbReference>
<proteinExistence type="predicted"/>
<keyword evidence="3" id="KW-1185">Reference proteome</keyword>
<dbReference type="STRING" id="6832.A0A553PU27"/>
<gene>
    <name evidence="2" type="ORF">TCAL_14491</name>
</gene>
<protein>
    <recommendedName>
        <fullName evidence="1">CUB domain-containing protein</fullName>
    </recommendedName>
</protein>
<name>A0A553PU27_TIGCA</name>
<evidence type="ECO:0000313" key="3">
    <source>
        <dbReference type="Proteomes" id="UP000318571"/>
    </source>
</evidence>
<evidence type="ECO:0000259" key="1">
    <source>
        <dbReference type="Pfam" id="PF26080"/>
    </source>
</evidence>
<dbReference type="PANTHER" id="PTHR33236:SF4">
    <property type="entry name" value="CUB DOMAIN-CONTAINING PROTEIN"/>
    <property type="match status" value="1"/>
</dbReference>
<dbReference type="OMA" id="STHIASQ"/>
<sequence length="222" mass="23622">MEKAPGANLPSICGSNTGQHMYIDIGKTAMNTAMINFMFMAPAMGATMGMTSMRTWDIKVTQFKFSDPGNPPPGCLQYHSGMAGRIRTFNYDAMASTHIASQNYQVCIRQEPGYSCIQYTVCADMTGFTLDVATIAGAAVDTGCTSDFIEISGSSALCNQGTLTSRYCGTNLNTAAMAMADTSICDCTAPFRVGIFTDKMADTGVAAMPASKGLCLEYKQLP</sequence>
<dbReference type="Pfam" id="PF26080">
    <property type="entry name" value="CUB_animal"/>
    <property type="match status" value="1"/>
</dbReference>
<accession>A0A553PU27</accession>
<dbReference type="PANTHER" id="PTHR33236">
    <property type="entry name" value="INTRAFLAGELLAR TRANSPORT PROTEIN 122 FAMILY PROTEIN-RELATED"/>
    <property type="match status" value="1"/>
</dbReference>
<evidence type="ECO:0000313" key="2">
    <source>
        <dbReference type="EMBL" id="TRY81182.1"/>
    </source>
</evidence>
<reference evidence="2 3" key="1">
    <citation type="journal article" date="2018" name="Nat. Ecol. Evol.">
        <title>Genomic signatures of mitonuclear coevolution across populations of Tigriopus californicus.</title>
        <authorList>
            <person name="Barreto F.S."/>
            <person name="Watson E.T."/>
            <person name="Lima T.G."/>
            <person name="Willett C.S."/>
            <person name="Edmands S."/>
            <person name="Li W."/>
            <person name="Burton R.S."/>
        </authorList>
    </citation>
    <scope>NUCLEOTIDE SEQUENCE [LARGE SCALE GENOMIC DNA]</scope>
    <source>
        <strain evidence="2 3">San Diego</strain>
    </source>
</reference>
<feature type="domain" description="CUB" evidence="1">
    <location>
        <begin position="72"/>
        <end position="220"/>
    </location>
</feature>
<organism evidence="2 3">
    <name type="scientific">Tigriopus californicus</name>
    <name type="common">Marine copepod</name>
    <dbReference type="NCBI Taxonomy" id="6832"/>
    <lineage>
        <taxon>Eukaryota</taxon>
        <taxon>Metazoa</taxon>
        <taxon>Ecdysozoa</taxon>
        <taxon>Arthropoda</taxon>
        <taxon>Crustacea</taxon>
        <taxon>Multicrustacea</taxon>
        <taxon>Hexanauplia</taxon>
        <taxon>Copepoda</taxon>
        <taxon>Harpacticoida</taxon>
        <taxon>Harpacticidae</taxon>
        <taxon>Tigriopus</taxon>
    </lineage>
</organism>
<comment type="caution">
    <text evidence="2">The sequence shown here is derived from an EMBL/GenBank/DDBJ whole genome shotgun (WGS) entry which is preliminary data.</text>
</comment>